<dbReference type="InterPro" id="IPR017871">
    <property type="entry name" value="ABC_transporter-like_CS"/>
</dbReference>
<name>A0A382LKM6_9ZZZZ</name>
<reference evidence="4" key="1">
    <citation type="submission" date="2018-05" db="EMBL/GenBank/DDBJ databases">
        <authorList>
            <person name="Lanie J.A."/>
            <person name="Ng W.-L."/>
            <person name="Kazmierczak K.M."/>
            <person name="Andrzejewski T.M."/>
            <person name="Davidsen T.M."/>
            <person name="Wayne K.J."/>
            <person name="Tettelin H."/>
            <person name="Glass J.I."/>
            <person name="Rusch D."/>
            <person name="Podicherti R."/>
            <person name="Tsui H.-C.T."/>
            <person name="Winkler M.E."/>
        </authorList>
    </citation>
    <scope>NUCLEOTIDE SEQUENCE</scope>
</reference>
<evidence type="ECO:0000256" key="2">
    <source>
        <dbReference type="ARBA" id="ARBA00022840"/>
    </source>
</evidence>
<dbReference type="GO" id="GO:0005524">
    <property type="term" value="F:ATP binding"/>
    <property type="evidence" value="ECO:0007669"/>
    <property type="project" value="UniProtKB-KW"/>
</dbReference>
<evidence type="ECO:0000313" key="4">
    <source>
        <dbReference type="EMBL" id="SVC37374.1"/>
    </source>
</evidence>
<accession>A0A382LKM6</accession>
<feature type="domain" description="ABC transporter" evidence="3">
    <location>
        <begin position="6"/>
        <end position="236"/>
    </location>
</feature>
<dbReference type="Pfam" id="PF00005">
    <property type="entry name" value="ABC_tran"/>
    <property type="match status" value="1"/>
</dbReference>
<keyword evidence="1" id="KW-0547">Nucleotide-binding</keyword>
<dbReference type="PROSITE" id="PS00211">
    <property type="entry name" value="ABC_TRANSPORTER_1"/>
    <property type="match status" value="1"/>
</dbReference>
<organism evidence="4">
    <name type="scientific">marine metagenome</name>
    <dbReference type="NCBI Taxonomy" id="408172"/>
    <lineage>
        <taxon>unclassified sequences</taxon>
        <taxon>metagenomes</taxon>
        <taxon>ecological metagenomes</taxon>
    </lineage>
</organism>
<dbReference type="GO" id="GO:0016887">
    <property type="term" value="F:ATP hydrolysis activity"/>
    <property type="evidence" value="ECO:0007669"/>
    <property type="project" value="InterPro"/>
</dbReference>
<dbReference type="InterPro" id="IPR027417">
    <property type="entry name" value="P-loop_NTPase"/>
</dbReference>
<dbReference type="PROSITE" id="PS50893">
    <property type="entry name" value="ABC_TRANSPORTER_2"/>
    <property type="match status" value="1"/>
</dbReference>
<dbReference type="SUPFAM" id="SSF52540">
    <property type="entry name" value="P-loop containing nucleoside triphosphate hydrolases"/>
    <property type="match status" value="1"/>
</dbReference>
<dbReference type="NCBIfam" id="TIGR03864">
    <property type="entry name" value="PQQ_ABC_ATP"/>
    <property type="match status" value="1"/>
</dbReference>
<dbReference type="PANTHER" id="PTHR43582:SF2">
    <property type="entry name" value="LINEARMYCIN RESISTANCE ATP-BINDING PROTEIN LNRL"/>
    <property type="match status" value="1"/>
</dbReference>
<dbReference type="EMBL" id="UINC01087747">
    <property type="protein sequence ID" value="SVC37374.1"/>
    <property type="molecule type" value="Genomic_DNA"/>
</dbReference>
<dbReference type="InterPro" id="IPR003593">
    <property type="entry name" value="AAA+_ATPase"/>
</dbReference>
<evidence type="ECO:0000256" key="1">
    <source>
        <dbReference type="ARBA" id="ARBA00022741"/>
    </source>
</evidence>
<keyword evidence="2" id="KW-0067">ATP-binding</keyword>
<gene>
    <name evidence="4" type="ORF">METZ01_LOCUS290228</name>
</gene>
<dbReference type="AlphaFoldDB" id="A0A382LKM6"/>
<dbReference type="CDD" id="cd03230">
    <property type="entry name" value="ABC_DR_subfamily_A"/>
    <property type="match status" value="1"/>
</dbReference>
<proteinExistence type="predicted"/>
<sequence>MNSQALSIKKLDHNFGALKALDNINLSLKQGDYSILLGLNGAGKTTLFSLITRLYDNQTGSIKIFSHNIKKNSSKALANIGVVFQQPTIDLDLTVEQNLHYHASLHGMRKKVALNNALTELKRQNMQNIFKKKVRELSGGQKRRVEIVRALMHNPKLLLLDEPTVGVDIESRKLIVKHVKNLCAEKKIAVLWATHLIDEVDQEGNLVILHKGKVLANDTVKNILKNKKIKNVSNAFDYFTKN</sequence>
<protein>
    <recommendedName>
        <fullName evidence="3">ABC transporter domain-containing protein</fullName>
    </recommendedName>
</protein>
<dbReference type="InterPro" id="IPR003439">
    <property type="entry name" value="ABC_transporter-like_ATP-bd"/>
</dbReference>
<dbReference type="Gene3D" id="3.40.50.300">
    <property type="entry name" value="P-loop containing nucleotide triphosphate hydrolases"/>
    <property type="match status" value="1"/>
</dbReference>
<dbReference type="PANTHER" id="PTHR43582">
    <property type="entry name" value="LINEARMYCIN RESISTANCE ATP-BINDING PROTEIN LNRL"/>
    <property type="match status" value="1"/>
</dbReference>
<evidence type="ECO:0000259" key="3">
    <source>
        <dbReference type="PROSITE" id="PS50893"/>
    </source>
</evidence>
<dbReference type="SMART" id="SM00382">
    <property type="entry name" value="AAA"/>
    <property type="match status" value="1"/>
</dbReference>
<dbReference type="InterPro" id="IPR022467">
    <property type="entry name" value="ABC_transprt_ATP-bd_su_PQQ"/>
</dbReference>